<evidence type="ECO:0000256" key="2">
    <source>
        <dbReference type="ARBA" id="ARBA00002988"/>
    </source>
</evidence>
<dbReference type="SUPFAM" id="SSF56059">
    <property type="entry name" value="Glutathione synthetase ATP-binding domain-like"/>
    <property type="match status" value="1"/>
</dbReference>
<evidence type="ECO:0000256" key="13">
    <source>
        <dbReference type="ARBA" id="ARBA00033470"/>
    </source>
</evidence>
<keyword evidence="11" id="KW-0067">ATP-binding</keyword>
<evidence type="ECO:0000256" key="14">
    <source>
        <dbReference type="ARBA" id="ARBA00047700"/>
    </source>
</evidence>
<evidence type="ECO:0000313" key="17">
    <source>
        <dbReference type="EMBL" id="GGG99850.1"/>
    </source>
</evidence>
<keyword evidence="9" id="KW-0547">Nucleotide-binding</keyword>
<evidence type="ECO:0000256" key="4">
    <source>
        <dbReference type="ARBA" id="ARBA00007837"/>
    </source>
</evidence>
<dbReference type="InterPro" id="IPR013815">
    <property type="entry name" value="ATP_grasp_subdomain_1"/>
</dbReference>
<sequence length="165" mass="16615">MTYIRDLSDVGPGDIAVAGGKAVGLGGLIRAGLPVPPGFVLTTAAYSEFVDANNLAAGIQELAALPPEAEPHAYQDASRRISALFATGTMPAGIAAELGAAYGRLGNGTPVAVRSSATAEDLASASFRGAAGNHPERPRHGGTVHGSDRLLGLALDGARHVLPRA</sequence>
<comment type="cofactor">
    <cofactor evidence="1">
        <name>Mg(2+)</name>
        <dbReference type="ChEBI" id="CHEBI:18420"/>
    </cofactor>
</comment>
<dbReference type="EC" id="2.7.9.2" evidence="5"/>
<dbReference type="RefSeq" id="WP_229666434.1">
    <property type="nucleotide sequence ID" value="NZ_BAAAWV010000001.1"/>
</dbReference>
<feature type="domain" description="Pyruvate phosphate dikinase AMP/ATP-binding" evidence="16">
    <location>
        <begin position="17"/>
        <end position="130"/>
    </location>
</feature>
<evidence type="ECO:0000259" key="16">
    <source>
        <dbReference type="Pfam" id="PF01326"/>
    </source>
</evidence>
<proteinExistence type="inferred from homology"/>
<keyword evidence="8" id="KW-0479">Metal-binding</keyword>
<dbReference type="EMBL" id="BMKU01000006">
    <property type="protein sequence ID" value="GGG99850.1"/>
    <property type="molecule type" value="Genomic_DNA"/>
</dbReference>
<dbReference type="PANTHER" id="PTHR43030">
    <property type="entry name" value="PHOSPHOENOLPYRUVATE SYNTHASE"/>
    <property type="match status" value="1"/>
</dbReference>
<evidence type="ECO:0000256" key="8">
    <source>
        <dbReference type="ARBA" id="ARBA00022723"/>
    </source>
</evidence>
<name>A0ABQ1XPX2_9MICC</name>
<evidence type="ECO:0000256" key="9">
    <source>
        <dbReference type="ARBA" id="ARBA00022741"/>
    </source>
</evidence>
<dbReference type="Proteomes" id="UP000596938">
    <property type="component" value="Unassembled WGS sequence"/>
</dbReference>
<keyword evidence="10" id="KW-0418">Kinase</keyword>
<comment type="similarity">
    <text evidence="4">Belongs to the PEP-utilizing enzyme family.</text>
</comment>
<evidence type="ECO:0000313" key="18">
    <source>
        <dbReference type="Proteomes" id="UP000596938"/>
    </source>
</evidence>
<evidence type="ECO:0000256" key="1">
    <source>
        <dbReference type="ARBA" id="ARBA00001946"/>
    </source>
</evidence>
<evidence type="ECO:0000256" key="6">
    <source>
        <dbReference type="ARBA" id="ARBA00021623"/>
    </source>
</evidence>
<keyword evidence="7" id="KW-0808">Transferase</keyword>
<dbReference type="Gene3D" id="3.30.1490.20">
    <property type="entry name" value="ATP-grasp fold, A domain"/>
    <property type="match status" value="1"/>
</dbReference>
<comment type="caution">
    <text evidence="17">The sequence shown here is derived from an EMBL/GenBank/DDBJ whole genome shotgun (WGS) entry which is preliminary data.</text>
</comment>
<accession>A0ABQ1XPX2</accession>
<comment type="catalytic activity">
    <reaction evidence="14">
        <text>pyruvate + ATP + H2O = phosphoenolpyruvate + AMP + phosphate + 2 H(+)</text>
        <dbReference type="Rhea" id="RHEA:11364"/>
        <dbReference type="ChEBI" id="CHEBI:15361"/>
        <dbReference type="ChEBI" id="CHEBI:15377"/>
        <dbReference type="ChEBI" id="CHEBI:15378"/>
        <dbReference type="ChEBI" id="CHEBI:30616"/>
        <dbReference type="ChEBI" id="CHEBI:43474"/>
        <dbReference type="ChEBI" id="CHEBI:58702"/>
        <dbReference type="ChEBI" id="CHEBI:456215"/>
        <dbReference type="EC" id="2.7.9.2"/>
    </reaction>
</comment>
<dbReference type="Pfam" id="PF01326">
    <property type="entry name" value="PPDK_N"/>
    <property type="match status" value="1"/>
</dbReference>
<feature type="region of interest" description="Disordered" evidence="15">
    <location>
        <begin position="129"/>
        <end position="148"/>
    </location>
</feature>
<evidence type="ECO:0000256" key="7">
    <source>
        <dbReference type="ARBA" id="ARBA00022679"/>
    </source>
</evidence>
<keyword evidence="18" id="KW-1185">Reference proteome</keyword>
<protein>
    <recommendedName>
        <fullName evidence="6">Phosphoenolpyruvate synthase</fullName>
        <ecNumber evidence="5">2.7.9.2</ecNumber>
    </recommendedName>
    <alternativeName>
        <fullName evidence="13">Pyruvate, water dikinase</fullName>
    </alternativeName>
</protein>
<keyword evidence="12" id="KW-0460">Magnesium</keyword>
<evidence type="ECO:0000256" key="15">
    <source>
        <dbReference type="SAM" id="MobiDB-lite"/>
    </source>
</evidence>
<organism evidence="17 18">
    <name type="scientific">Pseudarthrobacter polychromogenes</name>
    <dbReference type="NCBI Taxonomy" id="1676"/>
    <lineage>
        <taxon>Bacteria</taxon>
        <taxon>Bacillati</taxon>
        <taxon>Actinomycetota</taxon>
        <taxon>Actinomycetes</taxon>
        <taxon>Micrococcales</taxon>
        <taxon>Micrococcaceae</taxon>
        <taxon>Pseudarthrobacter</taxon>
    </lineage>
</organism>
<evidence type="ECO:0000256" key="10">
    <source>
        <dbReference type="ARBA" id="ARBA00022777"/>
    </source>
</evidence>
<gene>
    <name evidence="17" type="ORF">GCM10011577_24240</name>
</gene>
<evidence type="ECO:0000256" key="3">
    <source>
        <dbReference type="ARBA" id="ARBA00004742"/>
    </source>
</evidence>
<comment type="function">
    <text evidence="2">Catalyzes the phosphorylation of pyruvate to phosphoenolpyruvate.</text>
</comment>
<evidence type="ECO:0000256" key="12">
    <source>
        <dbReference type="ARBA" id="ARBA00022842"/>
    </source>
</evidence>
<dbReference type="PANTHER" id="PTHR43030:SF1">
    <property type="entry name" value="PHOSPHOENOLPYRUVATE SYNTHASE"/>
    <property type="match status" value="1"/>
</dbReference>
<evidence type="ECO:0000256" key="11">
    <source>
        <dbReference type="ARBA" id="ARBA00022840"/>
    </source>
</evidence>
<dbReference type="InterPro" id="IPR002192">
    <property type="entry name" value="PPDK_AMP/ATP-bd"/>
</dbReference>
<dbReference type="InterPro" id="IPR006319">
    <property type="entry name" value="PEP_synth"/>
</dbReference>
<comment type="pathway">
    <text evidence="3">Carbohydrate biosynthesis; gluconeogenesis.</text>
</comment>
<reference evidence="18" key="1">
    <citation type="journal article" date="2019" name="Int. J. Syst. Evol. Microbiol.">
        <title>The Global Catalogue of Microorganisms (GCM) 10K type strain sequencing project: providing services to taxonomists for standard genome sequencing and annotation.</title>
        <authorList>
            <consortium name="The Broad Institute Genomics Platform"/>
            <consortium name="The Broad Institute Genome Sequencing Center for Infectious Disease"/>
            <person name="Wu L."/>
            <person name="Ma J."/>
        </authorList>
    </citation>
    <scope>NUCLEOTIDE SEQUENCE [LARGE SCALE GENOMIC DNA]</scope>
    <source>
        <strain evidence="18">CGMCC 1.1927</strain>
    </source>
</reference>
<evidence type="ECO:0000256" key="5">
    <source>
        <dbReference type="ARBA" id="ARBA00011996"/>
    </source>
</evidence>